<feature type="signal peptide" evidence="4">
    <location>
        <begin position="1"/>
        <end position="21"/>
    </location>
</feature>
<keyword evidence="2" id="KW-0813">Transport</keyword>
<dbReference type="InterPro" id="IPR030678">
    <property type="entry name" value="Peptide/Ni-bd"/>
</dbReference>
<reference evidence="6" key="2">
    <citation type="submission" date="2021-04" db="EMBL/GenBank/DDBJ databases">
        <authorList>
            <person name="Gilroy R."/>
        </authorList>
    </citation>
    <scope>NUCLEOTIDE SEQUENCE</scope>
    <source>
        <strain evidence="6">687</strain>
    </source>
</reference>
<dbReference type="Gene3D" id="3.10.105.10">
    <property type="entry name" value="Dipeptide-binding Protein, Domain 3"/>
    <property type="match status" value="1"/>
</dbReference>
<evidence type="ECO:0000313" key="7">
    <source>
        <dbReference type="Proteomes" id="UP000824150"/>
    </source>
</evidence>
<dbReference type="PROSITE" id="PS51257">
    <property type="entry name" value="PROKAR_LIPOPROTEIN"/>
    <property type="match status" value="1"/>
</dbReference>
<dbReference type="GO" id="GO:0030288">
    <property type="term" value="C:outer membrane-bounded periplasmic space"/>
    <property type="evidence" value="ECO:0007669"/>
    <property type="project" value="UniProtKB-ARBA"/>
</dbReference>
<evidence type="ECO:0000256" key="1">
    <source>
        <dbReference type="ARBA" id="ARBA00005695"/>
    </source>
</evidence>
<evidence type="ECO:0000256" key="2">
    <source>
        <dbReference type="ARBA" id="ARBA00022448"/>
    </source>
</evidence>
<evidence type="ECO:0000259" key="5">
    <source>
        <dbReference type="Pfam" id="PF00496"/>
    </source>
</evidence>
<dbReference type="InterPro" id="IPR000914">
    <property type="entry name" value="SBP_5_dom"/>
</dbReference>
<dbReference type="Proteomes" id="UP000824150">
    <property type="component" value="Unassembled WGS sequence"/>
</dbReference>
<dbReference type="InterPro" id="IPR039424">
    <property type="entry name" value="SBP_5"/>
</dbReference>
<proteinExistence type="inferred from homology"/>
<dbReference type="PANTHER" id="PTHR30290">
    <property type="entry name" value="PERIPLASMIC BINDING COMPONENT OF ABC TRANSPORTER"/>
    <property type="match status" value="1"/>
</dbReference>
<sequence length="537" mass="59797">MKFRAFLYGLSLLCSALTLMACSPQEKTTTASSSSAPNTVSAPAARHNLVFVGEQVSTINPLINAMDELPSLIFSGLMRYDGSGQPVTDVAESYNYDESAQTYTFKLRPQAQWHDDKPLTADDVVFTYQLLLSDAGRICPLQSNYLEIAKVEALDAHTVKFTLSKQNSAILGYFNLGLLPKHLLDGQNLATTSFNQAPVGSGRYRVDTWDHAAGRIELVAFDDFYGQKPHLTHLTYCTVGDENTKSLMLQSGEADLAWLNAHLADQFRQNAGFNNFDFVSADMRAIAFDFKTPFVKAHAAEIGLLNLAINKDALVQAVLAGRGVQAFSPLQLSPMGGNRQADIYPFDVNKFAQEMELRGWQKNAAGIYERDGKPFAFRVQVRSYEQERVDLAQICARMLQQAGVAMEVVLVPQFDWQTGYEAYLWGMAAPFDPDELYSSLVSGMSDNTMSYSNTRVDELLTSGRRVREITARTPFYQEFEVVFARQPSCLPLVFLEGNYVALKGLHGIDTQRVLGHHAAGVFWNIENWSWQDSQVSK</sequence>
<dbReference type="GO" id="GO:0015833">
    <property type="term" value="P:peptide transport"/>
    <property type="evidence" value="ECO:0007669"/>
    <property type="project" value="TreeGrafter"/>
</dbReference>
<evidence type="ECO:0000256" key="3">
    <source>
        <dbReference type="ARBA" id="ARBA00022729"/>
    </source>
</evidence>
<dbReference type="PIRSF" id="PIRSF002741">
    <property type="entry name" value="MppA"/>
    <property type="match status" value="1"/>
</dbReference>
<dbReference type="SUPFAM" id="SSF53850">
    <property type="entry name" value="Periplasmic binding protein-like II"/>
    <property type="match status" value="1"/>
</dbReference>
<comment type="similarity">
    <text evidence="1">Belongs to the bacterial solute-binding protein 5 family.</text>
</comment>
<dbReference type="AlphaFoldDB" id="A0A9E2NRU6"/>
<feature type="domain" description="Solute-binding protein family 5" evidence="5">
    <location>
        <begin position="86"/>
        <end position="442"/>
    </location>
</feature>
<keyword evidence="3 4" id="KW-0732">Signal</keyword>
<gene>
    <name evidence="6" type="ORF">IAA31_03415</name>
</gene>
<evidence type="ECO:0000256" key="4">
    <source>
        <dbReference type="SAM" id="SignalP"/>
    </source>
</evidence>
<organism evidence="6 7">
    <name type="scientific">Candidatus Anaerobiospirillum merdipullorum</name>
    <dbReference type="NCBI Taxonomy" id="2838450"/>
    <lineage>
        <taxon>Bacteria</taxon>
        <taxon>Pseudomonadati</taxon>
        <taxon>Pseudomonadota</taxon>
        <taxon>Gammaproteobacteria</taxon>
        <taxon>Aeromonadales</taxon>
        <taxon>Succinivibrionaceae</taxon>
        <taxon>Anaerobiospirillum</taxon>
    </lineage>
</organism>
<evidence type="ECO:0000313" key="6">
    <source>
        <dbReference type="EMBL" id="MBU3826521.1"/>
    </source>
</evidence>
<protein>
    <recommendedName>
        <fullName evidence="5">Solute-binding protein family 5 domain-containing protein</fullName>
    </recommendedName>
</protein>
<accession>A0A9E2NRU6</accession>
<name>A0A9E2NRU6_9GAMM</name>
<dbReference type="Gene3D" id="3.90.76.10">
    <property type="entry name" value="Dipeptide-binding Protein, Domain 1"/>
    <property type="match status" value="1"/>
</dbReference>
<dbReference type="PANTHER" id="PTHR30290:SF9">
    <property type="entry name" value="OLIGOPEPTIDE-BINDING PROTEIN APPA"/>
    <property type="match status" value="1"/>
</dbReference>
<dbReference type="Gene3D" id="3.40.190.10">
    <property type="entry name" value="Periplasmic binding protein-like II"/>
    <property type="match status" value="1"/>
</dbReference>
<reference evidence="6" key="1">
    <citation type="journal article" date="2021" name="PeerJ">
        <title>Extensive microbial diversity within the chicken gut microbiome revealed by metagenomics and culture.</title>
        <authorList>
            <person name="Gilroy R."/>
            <person name="Ravi A."/>
            <person name="Getino M."/>
            <person name="Pursley I."/>
            <person name="Horton D.L."/>
            <person name="Alikhan N.F."/>
            <person name="Baker D."/>
            <person name="Gharbi K."/>
            <person name="Hall N."/>
            <person name="Watson M."/>
            <person name="Adriaenssens E.M."/>
            <person name="Foster-Nyarko E."/>
            <person name="Jarju S."/>
            <person name="Secka A."/>
            <person name="Antonio M."/>
            <person name="Oren A."/>
            <person name="Chaudhuri R.R."/>
            <person name="La Ragione R."/>
            <person name="Hildebrand F."/>
            <person name="Pallen M.J."/>
        </authorList>
    </citation>
    <scope>NUCLEOTIDE SEQUENCE</scope>
    <source>
        <strain evidence="6">687</strain>
    </source>
</reference>
<comment type="caution">
    <text evidence="6">The sequence shown here is derived from an EMBL/GenBank/DDBJ whole genome shotgun (WGS) entry which is preliminary data.</text>
</comment>
<dbReference type="EMBL" id="JAHLFG010000036">
    <property type="protein sequence ID" value="MBU3826521.1"/>
    <property type="molecule type" value="Genomic_DNA"/>
</dbReference>
<dbReference type="GO" id="GO:0043190">
    <property type="term" value="C:ATP-binding cassette (ABC) transporter complex"/>
    <property type="evidence" value="ECO:0007669"/>
    <property type="project" value="InterPro"/>
</dbReference>
<dbReference type="GO" id="GO:1904680">
    <property type="term" value="F:peptide transmembrane transporter activity"/>
    <property type="evidence" value="ECO:0007669"/>
    <property type="project" value="TreeGrafter"/>
</dbReference>
<feature type="chain" id="PRO_5039658511" description="Solute-binding protein family 5 domain-containing protein" evidence="4">
    <location>
        <begin position="22"/>
        <end position="537"/>
    </location>
</feature>
<dbReference type="Pfam" id="PF00496">
    <property type="entry name" value="SBP_bac_5"/>
    <property type="match status" value="1"/>
</dbReference>